<keyword evidence="10 12" id="KW-0472">Membrane</keyword>
<feature type="transmembrane region" description="Helical" evidence="12">
    <location>
        <begin position="172"/>
        <end position="190"/>
    </location>
</feature>
<feature type="transmembrane region" description="Helical" evidence="12">
    <location>
        <begin position="31"/>
        <end position="50"/>
    </location>
</feature>
<comment type="subcellular location">
    <subcellularLocation>
        <location evidence="1">Cell membrane</location>
        <topology evidence="1">Multi-pass membrane protein</topology>
    </subcellularLocation>
</comment>
<dbReference type="GO" id="GO:0015385">
    <property type="term" value="F:sodium:proton antiporter activity"/>
    <property type="evidence" value="ECO:0007669"/>
    <property type="project" value="InterPro"/>
</dbReference>
<dbReference type="Pfam" id="PF00999">
    <property type="entry name" value="Na_H_Exchanger"/>
    <property type="match status" value="1"/>
</dbReference>
<evidence type="ECO:0000256" key="3">
    <source>
        <dbReference type="ARBA" id="ARBA00022448"/>
    </source>
</evidence>
<evidence type="ECO:0000256" key="12">
    <source>
        <dbReference type="SAM" id="Phobius"/>
    </source>
</evidence>
<feature type="transmembrane region" description="Helical" evidence="12">
    <location>
        <begin position="236"/>
        <end position="254"/>
    </location>
</feature>
<gene>
    <name evidence="14" type="ORF">SAMN05443244_0404</name>
</gene>
<evidence type="ECO:0000256" key="9">
    <source>
        <dbReference type="ARBA" id="ARBA00023065"/>
    </source>
</evidence>
<keyword evidence="6 12" id="KW-0812">Transmembrane</keyword>
<dbReference type="Gene3D" id="6.10.140.1330">
    <property type="match status" value="1"/>
</dbReference>
<dbReference type="GO" id="GO:0051453">
    <property type="term" value="P:regulation of intracellular pH"/>
    <property type="evidence" value="ECO:0007669"/>
    <property type="project" value="TreeGrafter"/>
</dbReference>
<evidence type="ECO:0000313" key="15">
    <source>
        <dbReference type="Proteomes" id="UP000182409"/>
    </source>
</evidence>
<evidence type="ECO:0000256" key="4">
    <source>
        <dbReference type="ARBA" id="ARBA00022449"/>
    </source>
</evidence>
<feature type="domain" description="Cation/H+ exchanger transmembrane" evidence="13">
    <location>
        <begin position="16"/>
        <end position="412"/>
    </location>
</feature>
<accession>A0A1H4J6J9</accession>
<dbReference type="GO" id="GO:0098719">
    <property type="term" value="P:sodium ion import across plasma membrane"/>
    <property type="evidence" value="ECO:0007669"/>
    <property type="project" value="TreeGrafter"/>
</dbReference>
<evidence type="ECO:0000256" key="6">
    <source>
        <dbReference type="ARBA" id="ARBA00022692"/>
    </source>
</evidence>
<evidence type="ECO:0000256" key="1">
    <source>
        <dbReference type="ARBA" id="ARBA00004651"/>
    </source>
</evidence>
<dbReference type="RefSeq" id="WP_212733111.1">
    <property type="nucleotide sequence ID" value="NZ_FNSD01000001.1"/>
</dbReference>
<dbReference type="PANTHER" id="PTHR10110:SF195">
    <property type="entry name" value="NA(+)_H(+) ANTIPORTER NHAS2"/>
    <property type="match status" value="1"/>
</dbReference>
<name>A0A1H4J6J9_9BACT</name>
<dbReference type="InterPro" id="IPR018422">
    <property type="entry name" value="Cation/H_exchanger_CPA1"/>
</dbReference>
<evidence type="ECO:0000256" key="10">
    <source>
        <dbReference type="ARBA" id="ARBA00023136"/>
    </source>
</evidence>
<evidence type="ECO:0000256" key="11">
    <source>
        <dbReference type="ARBA" id="ARBA00023201"/>
    </source>
</evidence>
<keyword evidence="4" id="KW-0050">Antiport</keyword>
<evidence type="ECO:0000256" key="8">
    <source>
        <dbReference type="ARBA" id="ARBA00023053"/>
    </source>
</evidence>
<protein>
    <submittedName>
        <fullName evidence="14">Sodium/proton antiporter, CPA1 family</fullName>
    </submittedName>
</protein>
<keyword evidence="5" id="KW-1003">Cell membrane</keyword>
<feature type="transmembrane region" description="Helical" evidence="12">
    <location>
        <begin position="319"/>
        <end position="344"/>
    </location>
</feature>
<dbReference type="InterPro" id="IPR006153">
    <property type="entry name" value="Cation/H_exchanger_TM"/>
</dbReference>
<evidence type="ECO:0000256" key="5">
    <source>
        <dbReference type="ARBA" id="ARBA00022475"/>
    </source>
</evidence>
<dbReference type="PANTHER" id="PTHR10110">
    <property type="entry name" value="SODIUM/HYDROGEN EXCHANGER"/>
    <property type="match status" value="1"/>
</dbReference>
<keyword evidence="3" id="KW-0813">Transport</keyword>
<proteinExistence type="inferred from homology"/>
<dbReference type="Proteomes" id="UP000182409">
    <property type="component" value="Unassembled WGS sequence"/>
</dbReference>
<dbReference type="AlphaFoldDB" id="A0A1H4J6J9"/>
<evidence type="ECO:0000256" key="2">
    <source>
        <dbReference type="ARBA" id="ARBA00007367"/>
    </source>
</evidence>
<feature type="transmembrane region" description="Helical" evidence="12">
    <location>
        <begin position="202"/>
        <end position="224"/>
    </location>
</feature>
<feature type="transmembrane region" description="Helical" evidence="12">
    <location>
        <begin position="71"/>
        <end position="88"/>
    </location>
</feature>
<sequence length="427" mass="44906">MMPSFALLSALVTLGALFSYASHRVLRLPTSIGTMLLSLATACVLIVGGHTIPALQSGAHILVSGIDFNQAVLHGMLAFLLFAGALQLDLKQLEREMAPVLSLSVVGTALSTILVGFLFRTGLHLVGIPISWKEALLFGALISPTDPIAVLDMLQRVGAPAELRIQLAGESLFNDGVGAVIFVALLGAATTGAGQHGLPSPATFGVLLLVEAGGGIVLGATLGYLTYRLIREVDSYRVEVMLTLALAMGGYVLADKLHLSAPLEAVAAGLMVSGTARRFAMSPATRDHLEKFWELIDDIMNVVLFLLLGLQLLVLPLGFSLLIAGLIAIPVVLVARFASVATVVRTLALFRRKVTGNVTVLTWGGLRGGLAVALALSLPQEPAGERNLLLAATYITVIFSLLVQGLTISPLLHRLQRRQAPFGVQGG</sequence>
<dbReference type="GO" id="GO:0005886">
    <property type="term" value="C:plasma membrane"/>
    <property type="evidence" value="ECO:0007669"/>
    <property type="project" value="UniProtKB-SubCell"/>
</dbReference>
<evidence type="ECO:0000259" key="13">
    <source>
        <dbReference type="Pfam" id="PF00999"/>
    </source>
</evidence>
<dbReference type="EMBL" id="FNSD01000001">
    <property type="protein sequence ID" value="SEB41920.1"/>
    <property type="molecule type" value="Genomic_DNA"/>
</dbReference>
<dbReference type="GO" id="GO:0015386">
    <property type="term" value="F:potassium:proton antiporter activity"/>
    <property type="evidence" value="ECO:0007669"/>
    <property type="project" value="TreeGrafter"/>
</dbReference>
<feature type="transmembrane region" description="Helical" evidence="12">
    <location>
        <begin position="100"/>
        <end position="119"/>
    </location>
</feature>
<reference evidence="14 15" key="1">
    <citation type="submission" date="2016-10" db="EMBL/GenBank/DDBJ databases">
        <authorList>
            <person name="de Groot N.N."/>
        </authorList>
    </citation>
    <scope>NUCLEOTIDE SEQUENCE [LARGE SCALE GENOMIC DNA]</scope>
    <source>
        <strain evidence="14 15">AB35.6</strain>
    </source>
</reference>
<keyword evidence="9" id="KW-0406">Ion transport</keyword>
<evidence type="ECO:0000256" key="7">
    <source>
        <dbReference type="ARBA" id="ARBA00022989"/>
    </source>
</evidence>
<comment type="similarity">
    <text evidence="2">Belongs to the monovalent cation:proton antiporter 1 (CPA1) transporter (TC 2.A.36) family.</text>
</comment>
<feature type="transmembrane region" description="Helical" evidence="12">
    <location>
        <begin position="388"/>
        <end position="412"/>
    </location>
</feature>
<evidence type="ECO:0000313" key="14">
    <source>
        <dbReference type="EMBL" id="SEB41920.1"/>
    </source>
</evidence>
<feature type="transmembrane region" description="Helical" evidence="12">
    <location>
        <begin position="356"/>
        <end position="376"/>
    </location>
</feature>
<keyword evidence="8" id="KW-0915">Sodium</keyword>
<keyword evidence="11" id="KW-0739">Sodium transport</keyword>
<keyword evidence="7 12" id="KW-1133">Transmembrane helix</keyword>
<organism evidence="14 15">
    <name type="scientific">Terriglobus roseus</name>
    <dbReference type="NCBI Taxonomy" id="392734"/>
    <lineage>
        <taxon>Bacteria</taxon>
        <taxon>Pseudomonadati</taxon>
        <taxon>Acidobacteriota</taxon>
        <taxon>Terriglobia</taxon>
        <taxon>Terriglobales</taxon>
        <taxon>Acidobacteriaceae</taxon>
        <taxon>Terriglobus</taxon>
    </lineage>
</organism>